<feature type="compositionally biased region" description="Basic and acidic residues" evidence="8">
    <location>
        <begin position="166"/>
        <end position="178"/>
    </location>
</feature>
<reference evidence="10" key="2">
    <citation type="submission" date="2017-10" db="EMBL/GenBank/DDBJ databases">
        <title>Ladona fulva Genome sequencing and assembly.</title>
        <authorList>
            <person name="Murali S."/>
            <person name="Richards S."/>
            <person name="Bandaranaike D."/>
            <person name="Bellair M."/>
            <person name="Blankenburg K."/>
            <person name="Chao H."/>
            <person name="Dinh H."/>
            <person name="Doddapaneni H."/>
            <person name="Dugan-Rocha S."/>
            <person name="Elkadiri S."/>
            <person name="Gnanaolivu R."/>
            <person name="Hernandez B."/>
            <person name="Skinner E."/>
            <person name="Javaid M."/>
            <person name="Lee S."/>
            <person name="Li M."/>
            <person name="Ming W."/>
            <person name="Munidasa M."/>
            <person name="Muniz J."/>
            <person name="Nguyen L."/>
            <person name="Hughes D."/>
            <person name="Osuji N."/>
            <person name="Pu L.-L."/>
            <person name="Puazo M."/>
            <person name="Qu C."/>
            <person name="Quiroz J."/>
            <person name="Raj R."/>
            <person name="Weissenberger G."/>
            <person name="Xin Y."/>
            <person name="Zou X."/>
            <person name="Han Y."/>
            <person name="Worley K."/>
            <person name="Muzny D."/>
            <person name="Gibbs R."/>
        </authorList>
    </citation>
    <scope>NUCLEOTIDE SEQUENCE</scope>
    <source>
        <strain evidence="10">Sampled in the wild</strain>
    </source>
</reference>
<evidence type="ECO:0000256" key="4">
    <source>
        <dbReference type="ARBA" id="ARBA00022723"/>
    </source>
</evidence>
<feature type="compositionally biased region" description="Basic and acidic residues" evidence="8">
    <location>
        <begin position="37"/>
        <end position="74"/>
    </location>
</feature>
<keyword evidence="4" id="KW-0479">Metal-binding</keyword>
<dbReference type="InterPro" id="IPR001148">
    <property type="entry name" value="CA_dom"/>
</dbReference>
<feature type="compositionally biased region" description="Basic residues" evidence="8">
    <location>
        <begin position="12"/>
        <end position="26"/>
    </location>
</feature>
<dbReference type="Proteomes" id="UP000792457">
    <property type="component" value="Unassembled WGS sequence"/>
</dbReference>
<feature type="compositionally biased region" description="Polar residues" evidence="8">
    <location>
        <begin position="107"/>
        <end position="124"/>
    </location>
</feature>
<keyword evidence="11" id="KW-1185">Reference proteome</keyword>
<keyword evidence="6" id="KW-0456">Lyase</keyword>
<proteinExistence type="inferred from homology"/>
<dbReference type="EC" id="4.2.1.1" evidence="3"/>
<keyword evidence="5" id="KW-0862">Zinc</keyword>
<dbReference type="PANTHER" id="PTHR18952:SF141">
    <property type="entry name" value="CARBONIC ANHYDRASE"/>
    <property type="match status" value="1"/>
</dbReference>
<dbReference type="InterPro" id="IPR023561">
    <property type="entry name" value="Carbonic_anhydrase_a-class"/>
</dbReference>
<reference evidence="10" key="1">
    <citation type="submission" date="2013-04" db="EMBL/GenBank/DDBJ databases">
        <authorList>
            <person name="Qu J."/>
            <person name="Murali S.C."/>
            <person name="Bandaranaike D."/>
            <person name="Bellair M."/>
            <person name="Blankenburg K."/>
            <person name="Chao H."/>
            <person name="Dinh H."/>
            <person name="Doddapaneni H."/>
            <person name="Downs B."/>
            <person name="Dugan-Rocha S."/>
            <person name="Elkadiri S."/>
            <person name="Gnanaolivu R.D."/>
            <person name="Hernandez B."/>
            <person name="Javaid M."/>
            <person name="Jayaseelan J.C."/>
            <person name="Lee S."/>
            <person name="Li M."/>
            <person name="Ming W."/>
            <person name="Munidasa M."/>
            <person name="Muniz J."/>
            <person name="Nguyen L."/>
            <person name="Ongeri F."/>
            <person name="Osuji N."/>
            <person name="Pu L.-L."/>
            <person name="Puazo M."/>
            <person name="Qu C."/>
            <person name="Quiroz J."/>
            <person name="Raj R."/>
            <person name="Weissenberger G."/>
            <person name="Xin Y."/>
            <person name="Zou X."/>
            <person name="Han Y."/>
            <person name="Richards S."/>
            <person name="Worley K."/>
            <person name="Muzny D."/>
            <person name="Gibbs R."/>
        </authorList>
    </citation>
    <scope>NUCLEOTIDE SEQUENCE</scope>
    <source>
        <strain evidence="10">Sampled in the wild</strain>
    </source>
</reference>
<comment type="similarity">
    <text evidence="2">Belongs to the alpha-carbonic anhydrase family.</text>
</comment>
<dbReference type="SMART" id="SM01057">
    <property type="entry name" value="Carb_anhydrase"/>
    <property type="match status" value="1"/>
</dbReference>
<dbReference type="Pfam" id="PF00194">
    <property type="entry name" value="Carb_anhydrase"/>
    <property type="match status" value="1"/>
</dbReference>
<evidence type="ECO:0000256" key="8">
    <source>
        <dbReference type="SAM" id="MobiDB-lite"/>
    </source>
</evidence>
<gene>
    <name evidence="10" type="ORF">J437_LFUL014314</name>
</gene>
<dbReference type="PROSITE" id="PS51144">
    <property type="entry name" value="ALPHA_CA_2"/>
    <property type="match status" value="1"/>
</dbReference>
<feature type="region of interest" description="Disordered" evidence="8">
    <location>
        <begin position="166"/>
        <end position="185"/>
    </location>
</feature>
<dbReference type="Gene3D" id="3.10.200.10">
    <property type="entry name" value="Alpha carbonic anhydrase"/>
    <property type="match status" value="1"/>
</dbReference>
<dbReference type="SUPFAM" id="SSF51069">
    <property type="entry name" value="Carbonic anhydrase"/>
    <property type="match status" value="1"/>
</dbReference>
<comment type="caution">
    <text evidence="10">The sequence shown here is derived from an EMBL/GenBank/DDBJ whole genome shotgun (WGS) entry which is preliminary data.</text>
</comment>
<evidence type="ECO:0000256" key="5">
    <source>
        <dbReference type="ARBA" id="ARBA00022833"/>
    </source>
</evidence>
<sequence length="185" mass="20793">MSEVEREFKGMPSRRGKERVAPKRKIRGEERSEEEEPARKSLRAKEDKDEGEKEGRKEKNESKKNGKSERRINDRGPSTWSSLWPVAVSGKRQSPVDIRTSKAQEDASLQQTPISYQSASKGSIAKLSNSGAGWKVEWEDEEGVKLSGGPLGESVRRLKQFHCHWGRDSSRGSEHTVDGKPYAGE</sequence>
<evidence type="ECO:0000256" key="3">
    <source>
        <dbReference type="ARBA" id="ARBA00012925"/>
    </source>
</evidence>
<evidence type="ECO:0000256" key="6">
    <source>
        <dbReference type="ARBA" id="ARBA00023239"/>
    </source>
</evidence>
<dbReference type="GO" id="GO:0005737">
    <property type="term" value="C:cytoplasm"/>
    <property type="evidence" value="ECO:0007669"/>
    <property type="project" value="TreeGrafter"/>
</dbReference>
<evidence type="ECO:0000313" key="11">
    <source>
        <dbReference type="Proteomes" id="UP000792457"/>
    </source>
</evidence>
<dbReference type="PANTHER" id="PTHR18952">
    <property type="entry name" value="CARBONIC ANHYDRASE"/>
    <property type="match status" value="1"/>
</dbReference>
<feature type="domain" description="Alpha-carbonic anhydrase" evidence="9">
    <location>
        <begin position="68"/>
        <end position="185"/>
    </location>
</feature>
<dbReference type="GO" id="GO:0008270">
    <property type="term" value="F:zinc ion binding"/>
    <property type="evidence" value="ECO:0007669"/>
    <property type="project" value="InterPro"/>
</dbReference>
<comment type="catalytic activity">
    <reaction evidence="7">
        <text>hydrogencarbonate + H(+) = CO2 + H2O</text>
        <dbReference type="Rhea" id="RHEA:10748"/>
        <dbReference type="ChEBI" id="CHEBI:15377"/>
        <dbReference type="ChEBI" id="CHEBI:15378"/>
        <dbReference type="ChEBI" id="CHEBI:16526"/>
        <dbReference type="ChEBI" id="CHEBI:17544"/>
        <dbReference type="EC" id="4.2.1.1"/>
    </reaction>
</comment>
<accession>A0A8K0KI11</accession>
<dbReference type="InterPro" id="IPR036398">
    <property type="entry name" value="CA_dom_sf"/>
</dbReference>
<organism evidence="10 11">
    <name type="scientific">Ladona fulva</name>
    <name type="common">Scarce chaser dragonfly</name>
    <name type="synonym">Libellula fulva</name>
    <dbReference type="NCBI Taxonomy" id="123851"/>
    <lineage>
        <taxon>Eukaryota</taxon>
        <taxon>Metazoa</taxon>
        <taxon>Ecdysozoa</taxon>
        <taxon>Arthropoda</taxon>
        <taxon>Hexapoda</taxon>
        <taxon>Insecta</taxon>
        <taxon>Pterygota</taxon>
        <taxon>Palaeoptera</taxon>
        <taxon>Odonata</taxon>
        <taxon>Epiprocta</taxon>
        <taxon>Anisoptera</taxon>
        <taxon>Libelluloidea</taxon>
        <taxon>Libellulidae</taxon>
        <taxon>Ladona</taxon>
    </lineage>
</organism>
<name>A0A8K0KI11_LADFU</name>
<feature type="region of interest" description="Disordered" evidence="8">
    <location>
        <begin position="1"/>
        <end position="124"/>
    </location>
</feature>
<dbReference type="OrthoDB" id="429145at2759"/>
<evidence type="ECO:0000256" key="2">
    <source>
        <dbReference type="ARBA" id="ARBA00010718"/>
    </source>
</evidence>
<evidence type="ECO:0000259" key="9">
    <source>
        <dbReference type="PROSITE" id="PS51144"/>
    </source>
</evidence>
<dbReference type="EMBL" id="KZ308839">
    <property type="protein sequence ID" value="KAG8234698.1"/>
    <property type="molecule type" value="Genomic_DNA"/>
</dbReference>
<protein>
    <recommendedName>
        <fullName evidence="3">carbonic anhydrase</fullName>
        <ecNumber evidence="3">4.2.1.1</ecNumber>
    </recommendedName>
</protein>
<feature type="non-terminal residue" evidence="10">
    <location>
        <position position="185"/>
    </location>
</feature>
<evidence type="ECO:0000256" key="7">
    <source>
        <dbReference type="ARBA" id="ARBA00048348"/>
    </source>
</evidence>
<dbReference type="AlphaFoldDB" id="A0A8K0KI11"/>
<comment type="cofactor">
    <cofactor evidence="1">
        <name>Zn(2+)</name>
        <dbReference type="ChEBI" id="CHEBI:29105"/>
    </cofactor>
</comment>
<dbReference type="GO" id="GO:0004089">
    <property type="term" value="F:carbonate dehydratase activity"/>
    <property type="evidence" value="ECO:0007669"/>
    <property type="project" value="UniProtKB-EC"/>
</dbReference>
<evidence type="ECO:0000256" key="1">
    <source>
        <dbReference type="ARBA" id="ARBA00001947"/>
    </source>
</evidence>
<evidence type="ECO:0000313" key="10">
    <source>
        <dbReference type="EMBL" id="KAG8234698.1"/>
    </source>
</evidence>